<dbReference type="Proteomes" id="UP000010796">
    <property type="component" value="Chromosome"/>
</dbReference>
<reference evidence="2" key="1">
    <citation type="submission" date="2012-02" db="EMBL/GenBank/DDBJ databases">
        <title>The complete genome of Echinicola vietnamensis DSM 17526.</title>
        <authorList>
            <person name="Lucas S."/>
            <person name="Copeland A."/>
            <person name="Lapidus A."/>
            <person name="Glavina del Rio T."/>
            <person name="Dalin E."/>
            <person name="Tice H."/>
            <person name="Bruce D."/>
            <person name="Goodwin L."/>
            <person name="Pitluck S."/>
            <person name="Peters L."/>
            <person name="Ovchinnikova G."/>
            <person name="Teshima H."/>
            <person name="Kyrpides N."/>
            <person name="Mavromatis K."/>
            <person name="Ivanova N."/>
            <person name="Brettin T."/>
            <person name="Detter J.C."/>
            <person name="Han C."/>
            <person name="Larimer F."/>
            <person name="Land M."/>
            <person name="Hauser L."/>
            <person name="Markowitz V."/>
            <person name="Cheng J.-F."/>
            <person name="Hugenholtz P."/>
            <person name="Woyke T."/>
            <person name="Wu D."/>
            <person name="Brambilla E."/>
            <person name="Klenk H.-P."/>
            <person name="Eisen J.A."/>
        </authorList>
    </citation>
    <scope>NUCLEOTIDE SEQUENCE [LARGE SCALE GENOMIC DNA]</scope>
    <source>
        <strain evidence="2">DSM 17526 / LMG 23754 / KMM 6221</strain>
    </source>
</reference>
<dbReference type="EMBL" id="CP003346">
    <property type="protein sequence ID" value="AGA77675.1"/>
    <property type="molecule type" value="Genomic_DNA"/>
</dbReference>
<dbReference type="AlphaFoldDB" id="L0FYG2"/>
<sequence>MKLSVSEVAKTLKVDRELIKLWAYKFSDYLNPLANPPKGVPRKFLFSDVSVLAYVYYHWENDPDIESIKFGLNARNHEEYPFNEIFIEIVPFFMEPPEELDETWRHGSLRGSFGNYVDRLSLAKEYKLAGDLLVESAIENGVVYEVLAPIVYNYRHATELYLKSIVKKEDEGNSHNLRSLFQRLKNLLKDKFDSDIPIWFENLILSLHKFDPDGISFRYEGTDPFSKEDELWVDARQLQKLMDMLERSFYKILRAIDA</sequence>
<evidence type="ECO:0000313" key="1">
    <source>
        <dbReference type="EMBL" id="AGA77675.1"/>
    </source>
</evidence>
<evidence type="ECO:0008006" key="3">
    <source>
        <dbReference type="Google" id="ProtNLM"/>
    </source>
</evidence>
<accession>L0FYG2</accession>
<proteinExistence type="predicted"/>
<gene>
    <name evidence="1" type="ordered locus">Echvi_1407</name>
</gene>
<dbReference type="Gene3D" id="1.20.120.330">
    <property type="entry name" value="Nucleotidyltransferases domain 2"/>
    <property type="match status" value="1"/>
</dbReference>
<keyword evidence="2" id="KW-1185">Reference proteome</keyword>
<evidence type="ECO:0000313" key="2">
    <source>
        <dbReference type="Proteomes" id="UP000010796"/>
    </source>
</evidence>
<dbReference type="HOGENOM" id="CLU_1076593_0_0_10"/>
<organism evidence="1 2">
    <name type="scientific">Echinicola vietnamensis (strain DSM 17526 / LMG 23754 / KMM 6221)</name>
    <dbReference type="NCBI Taxonomy" id="926556"/>
    <lineage>
        <taxon>Bacteria</taxon>
        <taxon>Pseudomonadati</taxon>
        <taxon>Bacteroidota</taxon>
        <taxon>Cytophagia</taxon>
        <taxon>Cytophagales</taxon>
        <taxon>Cyclobacteriaceae</taxon>
        <taxon>Echinicola</taxon>
    </lineage>
</organism>
<dbReference type="STRING" id="926556.Echvi_1407"/>
<dbReference type="RefSeq" id="WP_015265238.1">
    <property type="nucleotide sequence ID" value="NC_019904.1"/>
</dbReference>
<dbReference type="OrthoDB" id="7833188at2"/>
<protein>
    <recommendedName>
        <fullName evidence="3">HEPN domain-containing protein</fullName>
    </recommendedName>
</protein>
<dbReference type="KEGG" id="evi:Echvi_1407"/>
<name>L0FYG2_ECHVK</name>